<evidence type="ECO:0000256" key="4">
    <source>
        <dbReference type="PROSITE-ProRule" id="PRU00320"/>
    </source>
</evidence>
<dbReference type="PROSITE" id="PS50960">
    <property type="entry name" value="HTH_PSQ"/>
    <property type="match status" value="1"/>
</dbReference>
<dbReference type="Proteomes" id="UP000504633">
    <property type="component" value="Unplaced"/>
</dbReference>
<dbReference type="InterPro" id="IPR006600">
    <property type="entry name" value="HTH_CenpB_DNA-bd_dom"/>
</dbReference>
<evidence type="ECO:0000256" key="2">
    <source>
        <dbReference type="ARBA" id="ARBA00023125"/>
    </source>
</evidence>
<evidence type="ECO:0000313" key="8">
    <source>
        <dbReference type="Proteomes" id="UP000504633"/>
    </source>
</evidence>
<dbReference type="InterPro" id="IPR007889">
    <property type="entry name" value="HTH_Psq"/>
</dbReference>
<evidence type="ECO:0000256" key="1">
    <source>
        <dbReference type="ARBA" id="ARBA00004123"/>
    </source>
</evidence>
<dbReference type="GO" id="GO:0005634">
    <property type="term" value="C:nucleus"/>
    <property type="evidence" value="ECO:0007669"/>
    <property type="project" value="UniProtKB-SubCell"/>
</dbReference>
<keyword evidence="8" id="KW-1185">Reference proteome</keyword>
<evidence type="ECO:0000259" key="6">
    <source>
        <dbReference type="PROSITE" id="PS50960"/>
    </source>
</evidence>
<organism evidence="8 9">
    <name type="scientific">Drosophila hydei</name>
    <name type="common">Fruit fly</name>
    <dbReference type="NCBI Taxonomy" id="7224"/>
    <lineage>
        <taxon>Eukaryota</taxon>
        <taxon>Metazoa</taxon>
        <taxon>Ecdysozoa</taxon>
        <taxon>Arthropoda</taxon>
        <taxon>Hexapoda</taxon>
        <taxon>Insecta</taxon>
        <taxon>Pterygota</taxon>
        <taxon>Neoptera</taxon>
        <taxon>Endopterygota</taxon>
        <taxon>Diptera</taxon>
        <taxon>Brachycera</taxon>
        <taxon>Muscomorpha</taxon>
        <taxon>Ephydroidea</taxon>
        <taxon>Drosophilidae</taxon>
        <taxon>Drosophila</taxon>
    </lineage>
</organism>
<protein>
    <submittedName>
        <fullName evidence="9">Uncharacterized protein LOC111598772</fullName>
    </submittedName>
</protein>
<evidence type="ECO:0000256" key="5">
    <source>
        <dbReference type="SAM" id="MobiDB-lite"/>
    </source>
</evidence>
<dbReference type="InterPro" id="IPR009057">
    <property type="entry name" value="Homeodomain-like_sf"/>
</dbReference>
<name>A0A6J1LWL9_DROHY</name>
<keyword evidence="3 4" id="KW-0539">Nucleus</keyword>
<dbReference type="RefSeq" id="XP_023169956.2">
    <property type="nucleotide sequence ID" value="XM_023314188.2"/>
</dbReference>
<dbReference type="GO" id="GO:0003677">
    <property type="term" value="F:DNA binding"/>
    <property type="evidence" value="ECO:0007669"/>
    <property type="project" value="UniProtKB-UniRule"/>
</dbReference>
<dbReference type="OrthoDB" id="7331812at2759"/>
<feature type="compositionally biased region" description="Low complexity" evidence="5">
    <location>
        <begin position="37"/>
        <end position="78"/>
    </location>
</feature>
<reference evidence="9" key="1">
    <citation type="submission" date="2025-08" db="UniProtKB">
        <authorList>
            <consortium name="RefSeq"/>
        </authorList>
    </citation>
    <scope>IDENTIFICATION</scope>
    <source>
        <strain evidence="9">15085-1641.00</strain>
        <tissue evidence="9">Whole body</tissue>
    </source>
</reference>
<feature type="compositionally biased region" description="Basic and acidic residues" evidence="5">
    <location>
        <begin position="12"/>
        <end position="34"/>
    </location>
</feature>
<feature type="compositionally biased region" description="Basic residues" evidence="5">
    <location>
        <begin position="1"/>
        <end position="11"/>
    </location>
</feature>
<evidence type="ECO:0000256" key="3">
    <source>
        <dbReference type="ARBA" id="ARBA00023242"/>
    </source>
</evidence>
<sequence>MRVRDKRKPHKEQKAQKNNDKQKPIAGDVEEKPNKPTTATATVTAGAATSTTTTTKGIVTSTKATTAKTTTATKATATRQSPPLPPLNPSDRIAFDNRIKRKNVLALNEKVAALREYDRQPVYKHVGRMFHCSPDQIKRIVQQKEQVMRAWEQRTRRCQDNKTKELKVVVVSMLGKAVFEWIRRMMYYKDFIISDGLIQKMALQFKSSMGLNNFFPHQEWCDTFRTTYSIHHNDTKLLKVGYTQSYSVQINDIVKDVMSECTPAKDVAPDLMDDDDDDEEDFNATISNSSHLDEDEGDVDIDGGGDTCDLERDQHQDVKPSLSELNAQMLQPLPQLVRLPQVPPGTSQKVLLATPILPPGVTPAGAQTMTIIPLATLAQSITQRPVTTPPKKPLKPAIPPPMLDIKQEIKTEPRDAEDQEVELTLELAKQQQEQQQHEQHQQQLLQEQLQQQIEEVAKEQPAAEHTAVCIKQELDSDGEYIVDDDDDNGGRSSVTSLAEILAANVDDEKQYIEQTRAMRLQKRSRSPAKEIDTPMITLPPMPTLTKAPSQTPTPPPLLPKRRRQEQEQSQQQHDKNNNGQPIISCAEARKYLKLLKEFATFRKNTRLIELTTRADEVLWELDDDKD</sequence>
<feature type="domain" description="HTH psq-type" evidence="6">
    <location>
        <begin position="96"/>
        <end position="147"/>
    </location>
</feature>
<dbReference type="OMA" id="NAWEQRT"/>
<accession>A0A6J1LWL9</accession>
<keyword evidence="2 4" id="KW-0238">DNA-binding</keyword>
<feature type="DNA-binding region" description="H-T-H motif" evidence="4">
    <location>
        <begin position="123"/>
        <end position="143"/>
    </location>
</feature>
<proteinExistence type="predicted"/>
<dbReference type="Pfam" id="PF04218">
    <property type="entry name" value="CENP-B_N"/>
    <property type="match status" value="1"/>
</dbReference>
<dbReference type="PROSITE" id="PS51253">
    <property type="entry name" value="HTH_CENPB"/>
    <property type="match status" value="1"/>
</dbReference>
<comment type="subcellular location">
    <subcellularLocation>
        <location evidence="1 4">Nucleus</location>
    </subcellularLocation>
</comment>
<feature type="region of interest" description="Disordered" evidence="5">
    <location>
        <begin position="268"/>
        <end position="306"/>
    </location>
</feature>
<feature type="compositionally biased region" description="Acidic residues" evidence="5">
    <location>
        <begin position="271"/>
        <end position="282"/>
    </location>
</feature>
<feature type="compositionally biased region" description="Acidic residues" evidence="5">
    <location>
        <begin position="293"/>
        <end position="303"/>
    </location>
</feature>
<evidence type="ECO:0000259" key="7">
    <source>
        <dbReference type="PROSITE" id="PS51253"/>
    </source>
</evidence>
<dbReference type="Pfam" id="PF03221">
    <property type="entry name" value="HTH_Tnp_Tc5"/>
    <property type="match status" value="1"/>
</dbReference>
<dbReference type="SMART" id="SM00674">
    <property type="entry name" value="CENPB"/>
    <property type="match status" value="1"/>
</dbReference>
<dbReference type="GeneID" id="111598772"/>
<dbReference type="SUPFAM" id="SSF46689">
    <property type="entry name" value="Homeodomain-like"/>
    <property type="match status" value="1"/>
</dbReference>
<dbReference type="KEGG" id="dhe:111598772"/>
<evidence type="ECO:0000313" key="9">
    <source>
        <dbReference type="RefSeq" id="XP_023169956.2"/>
    </source>
</evidence>
<feature type="region of interest" description="Disordered" evidence="5">
    <location>
        <begin position="519"/>
        <end position="582"/>
    </location>
</feature>
<dbReference type="AlphaFoldDB" id="A0A6J1LWL9"/>
<feature type="domain" description="HTH CENPB-type" evidence="7">
    <location>
        <begin position="162"/>
        <end position="234"/>
    </location>
</feature>
<gene>
    <name evidence="9" type="primary">LOC111598772</name>
</gene>
<feature type="region of interest" description="Disordered" evidence="5">
    <location>
        <begin position="1"/>
        <end position="92"/>
    </location>
</feature>